<protein>
    <submittedName>
        <fullName evidence="2">Type II secretion system-associated lipoprotein</fullName>
    </submittedName>
</protein>
<feature type="chain" id="PRO_5032508589" evidence="1">
    <location>
        <begin position="21"/>
        <end position="128"/>
    </location>
</feature>
<dbReference type="NCBIfam" id="TIGR04410">
    <property type="entry name" value="Spiro_T2SS_lipo"/>
    <property type="match status" value="1"/>
</dbReference>
<comment type="caution">
    <text evidence="2">The sequence shown here is derived from an EMBL/GenBank/DDBJ whole genome shotgun (WGS) entry which is preliminary data.</text>
</comment>
<reference evidence="2 3" key="1">
    <citation type="submission" date="2019-10" db="EMBL/GenBank/DDBJ databases">
        <title>Extracellular Electron Transfer in a Candidatus Methanoperedens spp. Enrichment Culture.</title>
        <authorList>
            <person name="Berger S."/>
            <person name="Rangel Shaw D."/>
            <person name="Berben T."/>
            <person name="In 'T Zandt M."/>
            <person name="Frank J."/>
            <person name="Reimann J."/>
            <person name="Jetten M.S.M."/>
            <person name="Welte C.U."/>
        </authorList>
    </citation>
    <scope>NUCLEOTIDE SEQUENCE [LARGE SCALE GENOMIC DNA]</scope>
    <source>
        <strain evidence="2">SB12</strain>
    </source>
</reference>
<evidence type="ECO:0000256" key="1">
    <source>
        <dbReference type="SAM" id="SignalP"/>
    </source>
</evidence>
<name>A0A833H1C0_9LEPT</name>
<dbReference type="AlphaFoldDB" id="A0A833H1C0"/>
<gene>
    <name evidence="2" type="ORF">F9K24_10855</name>
</gene>
<keyword evidence="1" id="KW-0732">Signal</keyword>
<dbReference type="EMBL" id="WBUI01000009">
    <property type="protein sequence ID" value="KAB2932419.1"/>
    <property type="molecule type" value="Genomic_DNA"/>
</dbReference>
<organism evidence="2 3">
    <name type="scientific">Leptonema illini</name>
    <dbReference type="NCBI Taxonomy" id="183"/>
    <lineage>
        <taxon>Bacteria</taxon>
        <taxon>Pseudomonadati</taxon>
        <taxon>Spirochaetota</taxon>
        <taxon>Spirochaetia</taxon>
        <taxon>Leptospirales</taxon>
        <taxon>Leptospiraceae</taxon>
        <taxon>Leptonema</taxon>
    </lineage>
</organism>
<sequence length="128" mass="14848">MRFVMILVVLSAFLPGCRSAFVPKKQLEAFNQEYQGKKFRSREDLFFQQNDRIDKNRLIHKKGTVVVLKVEASDDWIRVRARDVTRNEEQYPGEVFLFLVEDPENEQTGEQILAALRRILGANLAPVP</sequence>
<proteinExistence type="predicted"/>
<accession>A0A833H1C0</accession>
<feature type="signal peptide" evidence="1">
    <location>
        <begin position="1"/>
        <end position="20"/>
    </location>
</feature>
<dbReference type="InterPro" id="IPR030924">
    <property type="entry name" value="Spiro_T2SS_lipo"/>
</dbReference>
<dbReference type="Proteomes" id="UP000460298">
    <property type="component" value="Unassembled WGS sequence"/>
</dbReference>
<evidence type="ECO:0000313" key="2">
    <source>
        <dbReference type="EMBL" id="KAB2932419.1"/>
    </source>
</evidence>
<keyword evidence="2" id="KW-0449">Lipoprotein</keyword>
<evidence type="ECO:0000313" key="3">
    <source>
        <dbReference type="Proteomes" id="UP000460298"/>
    </source>
</evidence>